<dbReference type="GO" id="GO:0006355">
    <property type="term" value="P:regulation of DNA-templated transcription"/>
    <property type="evidence" value="ECO:0007669"/>
    <property type="project" value="UniProtKB-UniRule"/>
</dbReference>
<keyword evidence="1" id="KW-0804">Transcription</keyword>
<dbReference type="EMBL" id="JABBXH010000004">
    <property type="protein sequence ID" value="NMP32476.1"/>
    <property type="molecule type" value="Genomic_DNA"/>
</dbReference>
<evidence type="ECO:0000256" key="1">
    <source>
        <dbReference type="PIRNR" id="PIRNR028103"/>
    </source>
</evidence>
<dbReference type="Proteomes" id="UP000568664">
    <property type="component" value="Unassembled WGS sequence"/>
</dbReference>
<feature type="domain" description="ACT" evidence="2">
    <location>
        <begin position="93"/>
        <end position="168"/>
    </location>
</feature>
<comment type="caution">
    <text evidence="3">The sequence shown here is derived from an EMBL/GenBank/DDBJ whole genome shotgun (WGS) entry which is preliminary data.</text>
</comment>
<dbReference type="GO" id="GO:0005737">
    <property type="term" value="C:cytoplasm"/>
    <property type="evidence" value="ECO:0007669"/>
    <property type="project" value="UniProtKB-SubCell"/>
</dbReference>
<sequence>MSQYLVLTAMGSDRTGCVSELTNLASECGCNILDSRMAIFGKEFTFIMLLQGEARAINSIEAKLPKIAVELELITMMKRTSGYTTIEGQQEYLAEYTGIDQPGILKSVTAFFAHRNIDISSLKSDIDPITNNMSANVLFTVNNDANIEDIENDFIQLCQQIDVQGCITKQ</sequence>
<dbReference type="PIRSF" id="PIRSF028103">
    <property type="entry name" value="GcvR"/>
    <property type="match status" value="1"/>
</dbReference>
<organism evidence="3 4">
    <name type="scientific">Thalassotalea algicola</name>
    <dbReference type="NCBI Taxonomy" id="2716224"/>
    <lineage>
        <taxon>Bacteria</taxon>
        <taxon>Pseudomonadati</taxon>
        <taxon>Pseudomonadota</taxon>
        <taxon>Gammaproteobacteria</taxon>
        <taxon>Alteromonadales</taxon>
        <taxon>Colwelliaceae</taxon>
        <taxon>Thalassotalea</taxon>
    </lineage>
</organism>
<dbReference type="Pfam" id="PF13740">
    <property type="entry name" value="ACT_6"/>
    <property type="match status" value="1"/>
</dbReference>
<dbReference type="SUPFAM" id="SSF55021">
    <property type="entry name" value="ACT-like"/>
    <property type="match status" value="2"/>
</dbReference>
<dbReference type="InterPro" id="IPR045865">
    <property type="entry name" value="ACT-like_dom_sf"/>
</dbReference>
<dbReference type="InterPro" id="IPR016867">
    <property type="entry name" value="GcvR"/>
</dbReference>
<dbReference type="AlphaFoldDB" id="A0A7Y0LF05"/>
<evidence type="ECO:0000313" key="3">
    <source>
        <dbReference type="EMBL" id="NMP32476.1"/>
    </source>
</evidence>
<dbReference type="RefSeq" id="WP_169075807.1">
    <property type="nucleotide sequence ID" value="NZ_JABBXH010000004.1"/>
</dbReference>
<keyword evidence="1" id="KW-0963">Cytoplasm</keyword>
<accession>A0A7Y0LF05</accession>
<comment type="subcellular location">
    <subcellularLocation>
        <location evidence="1">Cytoplasm</location>
    </subcellularLocation>
</comment>
<name>A0A7Y0LF05_9GAMM</name>
<dbReference type="InterPro" id="IPR050990">
    <property type="entry name" value="UPF0237/GcvR_regulator"/>
</dbReference>
<dbReference type="PROSITE" id="PS51671">
    <property type="entry name" value="ACT"/>
    <property type="match status" value="1"/>
</dbReference>
<evidence type="ECO:0000313" key="4">
    <source>
        <dbReference type="Proteomes" id="UP000568664"/>
    </source>
</evidence>
<proteinExistence type="predicted"/>
<evidence type="ECO:0000259" key="2">
    <source>
        <dbReference type="PROSITE" id="PS51671"/>
    </source>
</evidence>
<dbReference type="PANTHER" id="PTHR34875">
    <property type="entry name" value="UPF0237 PROTEIN MJ1558"/>
    <property type="match status" value="1"/>
</dbReference>
<dbReference type="Gene3D" id="3.30.70.260">
    <property type="match status" value="2"/>
</dbReference>
<protein>
    <recommendedName>
        <fullName evidence="1">Glycine cleavage system transcriptional repressor</fullName>
    </recommendedName>
</protein>
<keyword evidence="4" id="KW-1185">Reference proteome</keyword>
<dbReference type="FunFam" id="3.30.70.260:FF:000005">
    <property type="entry name" value="Glycine cleavage system transcriptional repressor"/>
    <property type="match status" value="1"/>
</dbReference>
<dbReference type="CDD" id="cd04893">
    <property type="entry name" value="ACT_GcvR_1"/>
    <property type="match status" value="1"/>
</dbReference>
<reference evidence="3 4" key="1">
    <citation type="submission" date="2020-04" db="EMBL/GenBank/DDBJ databases">
        <title>Thalassotalea sp. M1531, isolated from the surface of marine red alga.</title>
        <authorList>
            <person name="Pang L."/>
            <person name="Lu D.-C."/>
        </authorList>
    </citation>
    <scope>NUCLEOTIDE SEQUENCE [LARGE SCALE GENOMIC DNA]</scope>
    <source>
        <strain evidence="3 4">M1531</strain>
    </source>
</reference>
<dbReference type="InterPro" id="IPR002912">
    <property type="entry name" value="ACT_dom"/>
</dbReference>
<gene>
    <name evidence="3" type="ORF">HII17_12970</name>
</gene>
<dbReference type="PANTHER" id="PTHR34875:SF5">
    <property type="entry name" value="GLYCINE CLEAVAGE SYSTEM TRANSCRIPTIONAL REPRESSOR"/>
    <property type="match status" value="1"/>
</dbReference>
<keyword evidence="1" id="KW-0678">Repressor</keyword>